<evidence type="ECO:0000313" key="11">
    <source>
        <dbReference type="Proteomes" id="UP000186819"/>
    </source>
</evidence>
<dbReference type="EMBL" id="FTMD01000007">
    <property type="protein sequence ID" value="SIQ85644.1"/>
    <property type="molecule type" value="Genomic_DNA"/>
</dbReference>
<dbReference type="FunFam" id="3.30.565.10:FF:000006">
    <property type="entry name" value="Sensor histidine kinase WalK"/>
    <property type="match status" value="1"/>
</dbReference>
<organism evidence="10 11">
    <name type="scientific">Aromatoleum tolulyticum</name>
    <dbReference type="NCBI Taxonomy" id="34027"/>
    <lineage>
        <taxon>Bacteria</taxon>
        <taxon>Pseudomonadati</taxon>
        <taxon>Pseudomonadota</taxon>
        <taxon>Betaproteobacteria</taxon>
        <taxon>Rhodocyclales</taxon>
        <taxon>Rhodocyclaceae</taxon>
        <taxon>Aromatoleum</taxon>
    </lineage>
</organism>
<reference evidence="11" key="1">
    <citation type="submission" date="2017-01" db="EMBL/GenBank/DDBJ databases">
        <authorList>
            <person name="Varghese N."/>
            <person name="Submissions S."/>
        </authorList>
    </citation>
    <scope>NUCLEOTIDE SEQUENCE [LARGE SCALE GENOMIC DNA]</scope>
    <source>
        <strain evidence="11">ATCC 51758</strain>
    </source>
</reference>
<dbReference type="InterPro" id="IPR036097">
    <property type="entry name" value="HisK_dim/P_sf"/>
</dbReference>
<dbReference type="AlphaFoldDB" id="A0A1N6W6C3"/>
<dbReference type="GO" id="GO:0030295">
    <property type="term" value="F:protein kinase activator activity"/>
    <property type="evidence" value="ECO:0007669"/>
    <property type="project" value="TreeGrafter"/>
</dbReference>
<feature type="domain" description="Histidine kinase" evidence="8">
    <location>
        <begin position="173"/>
        <end position="386"/>
    </location>
</feature>
<dbReference type="GO" id="GO:0005886">
    <property type="term" value="C:plasma membrane"/>
    <property type="evidence" value="ECO:0007669"/>
    <property type="project" value="UniProtKB-SubCell"/>
</dbReference>
<sequence>MEKPTDATAPCNATDAARITALINRSPVVAIEWHNQPGWPVRFVSDGVAQWGYGRDDFISGRIQYADLIHADDRPRIERDVAEHLANGPDDYRQEYRIRTASGTWVWLDDRTWLTRDEHGAVTEIHGVLLDITATKAAEAEVRRLNATLEDRVAERTAQLQAANQELRSFSYTVSHDLKAPLRGIEGYSQLLLEQYRDRLDEDGRHFLMSIRRGALTMHELIEDLLAYSRIERQALDIRAVDLPAVVQGVLDGFAHEIQTRAVEVVVKELPPQVRTDPSGLTLVLRNLVSNALKFTRTAPAAHIRIDAYRHDRHIVLTVADNGVGFDMKYHDRIFEIFQRLHRAEDYPGTGIGLALVRKALQRMGGTVWAVSEPGQGATFHVELRQ</sequence>
<name>A0A1N6W6C3_9RHOO</name>
<evidence type="ECO:0000259" key="9">
    <source>
        <dbReference type="PROSITE" id="PS50113"/>
    </source>
</evidence>
<dbReference type="PROSITE" id="PS50109">
    <property type="entry name" value="HIS_KIN"/>
    <property type="match status" value="1"/>
</dbReference>
<dbReference type="Gene3D" id="1.10.287.130">
    <property type="match status" value="1"/>
</dbReference>
<comment type="catalytic activity">
    <reaction evidence="1">
        <text>ATP + protein L-histidine = ADP + protein N-phospho-L-histidine.</text>
        <dbReference type="EC" id="2.7.13.3"/>
    </reaction>
</comment>
<dbReference type="Pfam" id="PF08447">
    <property type="entry name" value="PAS_3"/>
    <property type="match status" value="1"/>
</dbReference>
<dbReference type="Gene3D" id="3.30.565.10">
    <property type="entry name" value="Histidine kinase-like ATPase, C-terminal domain"/>
    <property type="match status" value="1"/>
</dbReference>
<dbReference type="InterPro" id="IPR013655">
    <property type="entry name" value="PAS_fold_3"/>
</dbReference>
<dbReference type="InterPro" id="IPR003594">
    <property type="entry name" value="HATPase_dom"/>
</dbReference>
<accession>A0A1N6W6C3</accession>
<dbReference type="InterPro" id="IPR005467">
    <property type="entry name" value="His_kinase_dom"/>
</dbReference>
<dbReference type="InterPro" id="IPR050351">
    <property type="entry name" value="BphY/WalK/GraS-like"/>
</dbReference>
<keyword evidence="11" id="KW-1185">Reference proteome</keyword>
<keyword evidence="5" id="KW-0808">Transferase</keyword>
<keyword evidence="6" id="KW-0418">Kinase</keyword>
<protein>
    <recommendedName>
        <fullName evidence="3">histidine kinase</fullName>
        <ecNumber evidence="3">2.7.13.3</ecNumber>
    </recommendedName>
</protein>
<dbReference type="GO" id="GO:0000155">
    <property type="term" value="F:phosphorelay sensor kinase activity"/>
    <property type="evidence" value="ECO:0007669"/>
    <property type="project" value="InterPro"/>
</dbReference>
<proteinExistence type="predicted"/>
<dbReference type="InterPro" id="IPR004358">
    <property type="entry name" value="Sig_transdc_His_kin-like_C"/>
</dbReference>
<dbReference type="GO" id="GO:0007234">
    <property type="term" value="P:osmosensory signaling via phosphorelay pathway"/>
    <property type="evidence" value="ECO:0007669"/>
    <property type="project" value="TreeGrafter"/>
</dbReference>
<evidence type="ECO:0000256" key="4">
    <source>
        <dbReference type="ARBA" id="ARBA00022553"/>
    </source>
</evidence>
<dbReference type="PANTHER" id="PTHR42878">
    <property type="entry name" value="TWO-COMPONENT HISTIDINE KINASE"/>
    <property type="match status" value="1"/>
</dbReference>
<feature type="domain" description="PAC" evidence="9">
    <location>
        <begin position="92"/>
        <end position="144"/>
    </location>
</feature>
<dbReference type="SMART" id="SM00387">
    <property type="entry name" value="HATPase_c"/>
    <property type="match status" value="1"/>
</dbReference>
<keyword evidence="7" id="KW-0472">Membrane</keyword>
<keyword evidence="4" id="KW-0597">Phosphoprotein</keyword>
<evidence type="ECO:0000256" key="7">
    <source>
        <dbReference type="ARBA" id="ARBA00023136"/>
    </source>
</evidence>
<dbReference type="InterPro" id="IPR035965">
    <property type="entry name" value="PAS-like_dom_sf"/>
</dbReference>
<dbReference type="PANTHER" id="PTHR42878:SF15">
    <property type="entry name" value="BACTERIOPHYTOCHROME"/>
    <property type="match status" value="1"/>
</dbReference>
<dbReference type="InterPro" id="IPR000014">
    <property type="entry name" value="PAS"/>
</dbReference>
<dbReference type="GO" id="GO:0000156">
    <property type="term" value="F:phosphorelay response regulator activity"/>
    <property type="evidence" value="ECO:0007669"/>
    <property type="project" value="TreeGrafter"/>
</dbReference>
<comment type="subcellular location">
    <subcellularLocation>
        <location evidence="2">Cell inner membrane</location>
        <topology evidence="2">Multi-pass membrane protein</topology>
    </subcellularLocation>
</comment>
<dbReference type="Pfam" id="PF00512">
    <property type="entry name" value="HisKA"/>
    <property type="match status" value="1"/>
</dbReference>
<dbReference type="FunFam" id="1.10.287.130:FF:000070">
    <property type="entry name" value="Histidine kinase sensor protein"/>
    <property type="match status" value="1"/>
</dbReference>
<dbReference type="STRING" id="34027.SAMN05421829_107145"/>
<dbReference type="Pfam" id="PF02518">
    <property type="entry name" value="HATPase_c"/>
    <property type="match status" value="1"/>
</dbReference>
<dbReference type="CDD" id="cd00130">
    <property type="entry name" value="PAS"/>
    <property type="match status" value="1"/>
</dbReference>
<dbReference type="CDD" id="cd00082">
    <property type="entry name" value="HisKA"/>
    <property type="match status" value="1"/>
</dbReference>
<dbReference type="NCBIfam" id="TIGR00229">
    <property type="entry name" value="sensory_box"/>
    <property type="match status" value="1"/>
</dbReference>
<evidence type="ECO:0000256" key="2">
    <source>
        <dbReference type="ARBA" id="ARBA00004429"/>
    </source>
</evidence>
<dbReference type="SMART" id="SM00388">
    <property type="entry name" value="HisKA"/>
    <property type="match status" value="1"/>
</dbReference>
<dbReference type="RefSeq" id="WP_076602434.1">
    <property type="nucleotide sequence ID" value="NZ_FTMD01000007.1"/>
</dbReference>
<evidence type="ECO:0000259" key="8">
    <source>
        <dbReference type="PROSITE" id="PS50109"/>
    </source>
</evidence>
<evidence type="ECO:0000313" key="10">
    <source>
        <dbReference type="EMBL" id="SIQ85644.1"/>
    </source>
</evidence>
<dbReference type="PROSITE" id="PS50113">
    <property type="entry name" value="PAC"/>
    <property type="match status" value="1"/>
</dbReference>
<dbReference type="InterPro" id="IPR001610">
    <property type="entry name" value="PAC"/>
</dbReference>
<dbReference type="PRINTS" id="PR00344">
    <property type="entry name" value="BCTRLSENSOR"/>
</dbReference>
<evidence type="ECO:0000256" key="1">
    <source>
        <dbReference type="ARBA" id="ARBA00000085"/>
    </source>
</evidence>
<dbReference type="Proteomes" id="UP000186819">
    <property type="component" value="Unassembled WGS sequence"/>
</dbReference>
<evidence type="ECO:0000256" key="6">
    <source>
        <dbReference type="ARBA" id="ARBA00022777"/>
    </source>
</evidence>
<dbReference type="InterPro" id="IPR003661">
    <property type="entry name" value="HisK_dim/P_dom"/>
</dbReference>
<dbReference type="InterPro" id="IPR000700">
    <property type="entry name" value="PAS-assoc_C"/>
</dbReference>
<evidence type="ECO:0000256" key="5">
    <source>
        <dbReference type="ARBA" id="ARBA00022679"/>
    </source>
</evidence>
<dbReference type="SUPFAM" id="SSF55874">
    <property type="entry name" value="ATPase domain of HSP90 chaperone/DNA topoisomerase II/histidine kinase"/>
    <property type="match status" value="1"/>
</dbReference>
<evidence type="ECO:0000256" key="3">
    <source>
        <dbReference type="ARBA" id="ARBA00012438"/>
    </source>
</evidence>
<dbReference type="Gene3D" id="3.30.450.20">
    <property type="entry name" value="PAS domain"/>
    <property type="match status" value="1"/>
</dbReference>
<dbReference type="SMART" id="SM00086">
    <property type="entry name" value="PAC"/>
    <property type="match status" value="1"/>
</dbReference>
<dbReference type="EC" id="2.7.13.3" evidence="3"/>
<dbReference type="InterPro" id="IPR036890">
    <property type="entry name" value="HATPase_C_sf"/>
</dbReference>
<dbReference type="SUPFAM" id="SSF47384">
    <property type="entry name" value="Homodimeric domain of signal transducing histidine kinase"/>
    <property type="match status" value="1"/>
</dbReference>
<gene>
    <name evidence="10" type="ORF">SAMN05421829_107145</name>
</gene>
<dbReference type="SUPFAM" id="SSF55785">
    <property type="entry name" value="PYP-like sensor domain (PAS domain)"/>
    <property type="match status" value="1"/>
</dbReference>
<dbReference type="OrthoDB" id="9808408at2"/>